<dbReference type="GO" id="GO:0004386">
    <property type="term" value="F:helicase activity"/>
    <property type="evidence" value="ECO:0007669"/>
    <property type="project" value="UniProtKB-KW"/>
</dbReference>
<dbReference type="NCBIfam" id="TIGR00348">
    <property type="entry name" value="hsdR"/>
    <property type="match status" value="1"/>
</dbReference>
<dbReference type="InterPro" id="IPR055180">
    <property type="entry name" value="HsdR_RecA-like_helicase_dom_2"/>
</dbReference>
<dbReference type="CDD" id="cd18800">
    <property type="entry name" value="SF2_C_EcoR124I-like"/>
    <property type="match status" value="1"/>
</dbReference>
<dbReference type="PANTHER" id="PTHR30195">
    <property type="entry name" value="TYPE I SITE-SPECIFIC DEOXYRIBONUCLEASE PROTEIN SUBUNIT M AND R"/>
    <property type="match status" value="1"/>
</dbReference>
<keyword evidence="5 10" id="KW-0680">Restriction system</keyword>
<keyword evidence="4 10" id="KW-0547">Nucleotide-binding</keyword>
<feature type="domain" description="Helicase ATP-binding" evidence="11">
    <location>
        <begin position="335"/>
        <end position="497"/>
    </location>
</feature>
<evidence type="ECO:0000313" key="12">
    <source>
        <dbReference type="EMBL" id="GGB24776.1"/>
    </source>
</evidence>
<protein>
    <recommendedName>
        <fullName evidence="10">Type I restriction enzyme endonuclease subunit</fullName>
        <shortName evidence="10">R protein</shortName>
        <ecNumber evidence="10">3.1.21.3</ecNumber>
    </recommendedName>
</protein>
<keyword evidence="12" id="KW-0347">Helicase</keyword>
<dbReference type="SMART" id="SM00487">
    <property type="entry name" value="DEXDc"/>
    <property type="match status" value="1"/>
</dbReference>
<dbReference type="EMBL" id="BMJC01000008">
    <property type="protein sequence ID" value="GGB24776.1"/>
    <property type="molecule type" value="Genomic_DNA"/>
</dbReference>
<dbReference type="InterPro" id="IPR027417">
    <property type="entry name" value="P-loop_NTPase"/>
</dbReference>
<dbReference type="GO" id="GO:0005524">
    <property type="term" value="F:ATP binding"/>
    <property type="evidence" value="ECO:0007669"/>
    <property type="project" value="UniProtKB-KW"/>
</dbReference>
<evidence type="ECO:0000256" key="5">
    <source>
        <dbReference type="ARBA" id="ARBA00022747"/>
    </source>
</evidence>
<dbReference type="PANTHER" id="PTHR30195:SF15">
    <property type="entry name" value="TYPE I RESTRICTION ENZYME HINDI ENDONUCLEASE SUBUNIT"/>
    <property type="match status" value="1"/>
</dbReference>
<dbReference type="GO" id="GO:0009307">
    <property type="term" value="P:DNA restriction-modification system"/>
    <property type="evidence" value="ECO:0007669"/>
    <property type="project" value="UniProtKB-KW"/>
</dbReference>
<evidence type="ECO:0000256" key="2">
    <source>
        <dbReference type="ARBA" id="ARBA00008598"/>
    </source>
</evidence>
<dbReference type="InterPro" id="IPR021810">
    <property type="entry name" value="T1RH-like_C"/>
</dbReference>
<dbReference type="Pfam" id="PF11867">
    <property type="entry name" value="T1RH-like_C"/>
    <property type="match status" value="1"/>
</dbReference>
<dbReference type="CDD" id="cd18030">
    <property type="entry name" value="DEXHc_RE_I_HsdR"/>
    <property type="match status" value="1"/>
</dbReference>
<accession>A0A8J2UK24</accession>
<dbReference type="PROSITE" id="PS51192">
    <property type="entry name" value="HELICASE_ATP_BIND_1"/>
    <property type="match status" value="1"/>
</dbReference>
<dbReference type="Proteomes" id="UP000607559">
    <property type="component" value="Unassembled WGS sequence"/>
</dbReference>
<keyword evidence="13" id="KW-1185">Reference proteome</keyword>
<dbReference type="InterPro" id="IPR040980">
    <property type="entry name" value="SWI2_SNF2"/>
</dbReference>
<evidence type="ECO:0000256" key="4">
    <source>
        <dbReference type="ARBA" id="ARBA00022741"/>
    </source>
</evidence>
<dbReference type="InterPro" id="IPR007409">
    <property type="entry name" value="Restrct_endonuc_type1_HsdR_N"/>
</dbReference>
<dbReference type="InterPro" id="IPR004473">
    <property type="entry name" value="Restrct_endonuc_typeI_HsdR"/>
</dbReference>
<evidence type="ECO:0000256" key="7">
    <source>
        <dbReference type="ARBA" id="ARBA00022801"/>
    </source>
</evidence>
<evidence type="ECO:0000256" key="10">
    <source>
        <dbReference type="RuleBase" id="RU364115"/>
    </source>
</evidence>
<dbReference type="EC" id="3.1.21.3" evidence="10"/>
<dbReference type="GO" id="GO:0003677">
    <property type="term" value="F:DNA binding"/>
    <property type="evidence" value="ECO:0007669"/>
    <property type="project" value="UniProtKB-KW"/>
</dbReference>
<keyword evidence="3" id="KW-0540">Nuclease</keyword>
<sequence>MSQTPSFKEEHISQIPALQLLIKLGYKYLTPAEALEARANRLSNVLLESVLKEQLTRINKIEYKGKEFPFSEANINTAILTLRDLPMQIGYLNTNNAFYDLVTLGKSMEQTIMGDKKSFSLNYIDWEHPENNVFHVTEEYAVTRTERTDTYRPDIVLFINGIPVVVIECKSPKNQGTPIDQAIEQHIRNQQENGIQSLYHYSNILISLAVNDAQYGTTATEKEFWSVWKEQFRNKNEESAYTQTLRQMKNAPLPDTDRTILFKDRFKQVFHYFNDLEKEELTITRQDKLLYDLCRKERLLQLMHYFILFDDGAKKIARYQQYFAVKWTMERITKIQPDGRRLGGVIWHTQGSGKSLTMVMLAQLITLEPRIKSPRIVLVTDRIDLDDQITTTFKKCKREVQNATTGEKLAELLQSNSDDIITTIINKFQSAVTKHKGVFESNNIFVLVDESHRTQYGTFNVKMQQAFPQACYIAFTGTPLLKKDRNTADKFGGIIPGTVYTIADAVEDKAVVPLLYEGRHNLMDVNDKPLDTFFNRVSEPLPEYGKTALIRKFSSRNKIVQSASFIENTAWDIVKHFTDTIQGTGFKGQLAAPSKLSAVRYREILKEINRVSVELLISPPDDREGEEDAFEQSDDKVKGFYKAMMDKYGSPEKYEKALISSFKKQEDPQIIIVVDKLLTGFDAPRNQVMYLTRNLREHSLLQAIARVNRVYPGKEYGYIIDYYGNLQNLDEALHTYGGLEEYNQQDLAGTLTDVTTEIEKLPQALSELWDIFKDINNKYDEPAYEELLADDAKRHRFYDKLSIYARLLKLALSSLNFSNNTSPQRIEKLKKDAAFFLALRVAVKRRYFDDIDYKEYEPQVQKLIDKHITATGDVLKITELVNVFNKAERQAELEKITGKAAKADHIASRTIKAIHMRMNEDPVYFKKLSEMIRQTIEEYHQQRISEAEYLARAKEFEEGFFSDRRDGVPLAVKDNPTAIAFYNLANEGLKNELQAKTNRMDIAAAIATGIDDIVRANIFDNGKLVIDWQRNSDIKGKMKNEIDDLLFEIKSKFTLEMNLEHVDQLIEECIQVAETKYKN</sequence>
<dbReference type="Gene3D" id="3.90.1570.50">
    <property type="match status" value="1"/>
</dbReference>
<dbReference type="AlphaFoldDB" id="A0A8J2UK24"/>
<reference evidence="12" key="2">
    <citation type="submission" date="2020-09" db="EMBL/GenBank/DDBJ databases">
        <authorList>
            <person name="Sun Q."/>
            <person name="Zhou Y."/>
        </authorList>
    </citation>
    <scope>NUCLEOTIDE SEQUENCE</scope>
    <source>
        <strain evidence="12">CGMCC 1.15448</strain>
    </source>
</reference>
<dbReference type="InterPro" id="IPR051268">
    <property type="entry name" value="Type-I_R_enzyme_R_subunit"/>
</dbReference>
<evidence type="ECO:0000313" key="13">
    <source>
        <dbReference type="Proteomes" id="UP000607559"/>
    </source>
</evidence>
<proteinExistence type="inferred from homology"/>
<evidence type="ECO:0000256" key="6">
    <source>
        <dbReference type="ARBA" id="ARBA00022759"/>
    </source>
</evidence>
<keyword evidence="8 10" id="KW-0067">ATP-binding</keyword>
<dbReference type="InterPro" id="IPR014001">
    <property type="entry name" value="Helicase_ATP-bd"/>
</dbReference>
<comment type="similarity">
    <text evidence="2 10">Belongs to the HsdR family.</text>
</comment>
<organism evidence="12 13">
    <name type="scientific">Puia dinghuensis</name>
    <dbReference type="NCBI Taxonomy" id="1792502"/>
    <lineage>
        <taxon>Bacteria</taxon>
        <taxon>Pseudomonadati</taxon>
        <taxon>Bacteroidota</taxon>
        <taxon>Chitinophagia</taxon>
        <taxon>Chitinophagales</taxon>
        <taxon>Chitinophagaceae</taxon>
        <taxon>Puia</taxon>
    </lineage>
</organism>
<evidence type="ECO:0000256" key="1">
    <source>
        <dbReference type="ARBA" id="ARBA00000851"/>
    </source>
</evidence>
<name>A0A8J2UK24_9BACT</name>
<dbReference type="SUPFAM" id="SSF52540">
    <property type="entry name" value="P-loop containing nucleoside triphosphate hydrolases"/>
    <property type="match status" value="2"/>
</dbReference>
<keyword evidence="7 10" id="KW-0378">Hydrolase</keyword>
<dbReference type="RefSeq" id="WP_188938005.1">
    <property type="nucleotide sequence ID" value="NZ_BMJC01000008.1"/>
</dbReference>
<dbReference type="Pfam" id="PF18766">
    <property type="entry name" value="SWI2_SNF2"/>
    <property type="match status" value="1"/>
</dbReference>
<evidence type="ECO:0000256" key="9">
    <source>
        <dbReference type="ARBA" id="ARBA00023125"/>
    </source>
</evidence>
<keyword evidence="9 10" id="KW-0238">DNA-binding</keyword>
<evidence type="ECO:0000259" key="11">
    <source>
        <dbReference type="PROSITE" id="PS51192"/>
    </source>
</evidence>
<dbReference type="GO" id="GO:0009035">
    <property type="term" value="F:type I site-specific deoxyribonuclease activity"/>
    <property type="evidence" value="ECO:0007669"/>
    <property type="project" value="UniProtKB-EC"/>
</dbReference>
<evidence type="ECO:0000256" key="3">
    <source>
        <dbReference type="ARBA" id="ARBA00022722"/>
    </source>
</evidence>
<comment type="caution">
    <text evidence="12">The sequence shown here is derived from an EMBL/GenBank/DDBJ whole genome shotgun (WGS) entry which is preliminary data.</text>
</comment>
<gene>
    <name evidence="12" type="ORF">GCM10011511_55890</name>
</gene>
<evidence type="ECO:0000256" key="8">
    <source>
        <dbReference type="ARBA" id="ARBA00022840"/>
    </source>
</evidence>
<dbReference type="Gene3D" id="3.40.50.300">
    <property type="entry name" value="P-loop containing nucleotide triphosphate hydrolases"/>
    <property type="match status" value="2"/>
</dbReference>
<comment type="function">
    <text evidence="10">Subunit R is required for both nuclease and ATPase activities, but not for modification.</text>
</comment>
<dbReference type="Pfam" id="PF04313">
    <property type="entry name" value="HSDR_N"/>
    <property type="match status" value="1"/>
</dbReference>
<dbReference type="CDD" id="cd22332">
    <property type="entry name" value="HsdR_N"/>
    <property type="match status" value="1"/>
</dbReference>
<reference evidence="12" key="1">
    <citation type="journal article" date="2014" name="Int. J. Syst. Evol. Microbiol.">
        <title>Complete genome sequence of Corynebacterium casei LMG S-19264T (=DSM 44701T), isolated from a smear-ripened cheese.</title>
        <authorList>
            <consortium name="US DOE Joint Genome Institute (JGI-PGF)"/>
            <person name="Walter F."/>
            <person name="Albersmeier A."/>
            <person name="Kalinowski J."/>
            <person name="Ruckert C."/>
        </authorList>
    </citation>
    <scope>NUCLEOTIDE SEQUENCE</scope>
    <source>
        <strain evidence="12">CGMCC 1.15448</strain>
    </source>
</reference>
<dbReference type="Pfam" id="PF22679">
    <property type="entry name" value="T1R_D3-like"/>
    <property type="match status" value="1"/>
</dbReference>
<keyword evidence="6" id="KW-0255">Endonuclease</keyword>
<comment type="subunit">
    <text evidence="10">The type I restriction/modification system is composed of three polypeptides R, M and S.</text>
</comment>
<comment type="catalytic activity">
    <reaction evidence="1 10">
        <text>Endonucleolytic cleavage of DNA to give random double-stranded fragments with terminal 5'-phosphates, ATP is simultaneously hydrolyzed.</text>
        <dbReference type="EC" id="3.1.21.3"/>
    </reaction>
</comment>